<feature type="transmembrane region" description="Helical" evidence="6">
    <location>
        <begin position="75"/>
        <end position="92"/>
    </location>
</feature>
<evidence type="ECO:0000313" key="9">
    <source>
        <dbReference type="Proteomes" id="UP000182635"/>
    </source>
</evidence>
<evidence type="ECO:0000256" key="2">
    <source>
        <dbReference type="ARBA" id="ARBA00009399"/>
    </source>
</evidence>
<evidence type="ECO:0000256" key="1">
    <source>
        <dbReference type="ARBA" id="ARBA00004141"/>
    </source>
</evidence>
<comment type="subcellular location">
    <subcellularLocation>
        <location evidence="1">Membrane</location>
        <topology evidence="1">Multi-pass membrane protein</topology>
    </subcellularLocation>
</comment>
<reference evidence="9" key="1">
    <citation type="submission" date="2016-10" db="EMBL/GenBank/DDBJ databases">
        <authorList>
            <person name="Varghese N."/>
            <person name="Submissions S."/>
        </authorList>
    </citation>
    <scope>NUCLEOTIDE SEQUENCE [LARGE SCALE GENOMIC DNA]</scope>
    <source>
        <strain evidence="9">DSM 20403</strain>
    </source>
</reference>
<dbReference type="RefSeq" id="WP_014072733.1">
    <property type="nucleotide sequence ID" value="NZ_AYYL01000005.1"/>
</dbReference>
<feature type="transmembrane region" description="Helical" evidence="6">
    <location>
        <begin position="112"/>
        <end position="128"/>
    </location>
</feature>
<evidence type="ECO:0000256" key="4">
    <source>
        <dbReference type="ARBA" id="ARBA00022989"/>
    </source>
</evidence>
<feature type="domain" description="GtrA/DPMS transmembrane" evidence="7">
    <location>
        <begin position="14"/>
        <end position="134"/>
    </location>
</feature>
<accession>A0A1I2QT90</accession>
<keyword evidence="3 6" id="KW-0812">Transmembrane</keyword>
<dbReference type="InterPro" id="IPR007267">
    <property type="entry name" value="GtrA_DPMS_TM"/>
</dbReference>
<name>A0A1I2QT90_9LACO</name>
<feature type="transmembrane region" description="Helical" evidence="6">
    <location>
        <begin position="12"/>
        <end position="37"/>
    </location>
</feature>
<evidence type="ECO:0000256" key="6">
    <source>
        <dbReference type="SAM" id="Phobius"/>
    </source>
</evidence>
<dbReference type="OrthoDB" id="9812049at2"/>
<comment type="similarity">
    <text evidence="2">Belongs to the GtrA family.</text>
</comment>
<gene>
    <name evidence="8" type="ORF">SAMN02910432_00824</name>
</gene>
<keyword evidence="5 6" id="KW-0472">Membrane</keyword>
<proteinExistence type="inferred from homology"/>
<evidence type="ECO:0000259" key="7">
    <source>
        <dbReference type="Pfam" id="PF04138"/>
    </source>
</evidence>
<evidence type="ECO:0000313" key="8">
    <source>
        <dbReference type="EMBL" id="SFG31564.1"/>
    </source>
</evidence>
<organism evidence="8 9">
    <name type="scientific">Ligilactobacillus ruminis DSM 20403 = NBRC 102161</name>
    <dbReference type="NCBI Taxonomy" id="1423798"/>
    <lineage>
        <taxon>Bacteria</taxon>
        <taxon>Bacillati</taxon>
        <taxon>Bacillota</taxon>
        <taxon>Bacilli</taxon>
        <taxon>Lactobacillales</taxon>
        <taxon>Lactobacillaceae</taxon>
        <taxon>Ligilactobacillus</taxon>
    </lineage>
</organism>
<dbReference type="GO" id="GO:0000271">
    <property type="term" value="P:polysaccharide biosynthetic process"/>
    <property type="evidence" value="ECO:0007669"/>
    <property type="project" value="InterPro"/>
</dbReference>
<dbReference type="Pfam" id="PF04138">
    <property type="entry name" value="GtrA_DPMS_TM"/>
    <property type="match status" value="1"/>
</dbReference>
<protein>
    <submittedName>
        <fullName evidence="8">Putative flippase GtrA (Transmembrane translocase of bactoprenol-linked glucose)</fullName>
    </submittedName>
</protein>
<evidence type="ECO:0000256" key="3">
    <source>
        <dbReference type="ARBA" id="ARBA00022692"/>
    </source>
</evidence>
<dbReference type="GeneID" id="29802060"/>
<dbReference type="PANTHER" id="PTHR38459:SF1">
    <property type="entry name" value="PROPHAGE BACTOPRENOL-LINKED GLUCOSE TRANSLOCASE HOMOLOG"/>
    <property type="match status" value="1"/>
</dbReference>
<dbReference type="EMBL" id="FOPI01000011">
    <property type="protein sequence ID" value="SFG31564.1"/>
    <property type="molecule type" value="Genomic_DNA"/>
</dbReference>
<dbReference type="AlphaFoldDB" id="A0A1I2QT90"/>
<sequence>MNKLKNFFDVTMIKFILVGIVNTAVGMGTMFICYNFFHLSYWISSASNYVVGSIVSYFLNKYFTFQNKSKSMKTVVKFIINITVCYLVAYGVAKPLAIWAFSSFDKGIQDNIAMLAGSVFFVGLNYIGQRFWAFKEE</sequence>
<dbReference type="Proteomes" id="UP000182635">
    <property type="component" value="Unassembled WGS sequence"/>
</dbReference>
<evidence type="ECO:0000256" key="5">
    <source>
        <dbReference type="ARBA" id="ARBA00023136"/>
    </source>
</evidence>
<dbReference type="PANTHER" id="PTHR38459">
    <property type="entry name" value="PROPHAGE BACTOPRENOL-LINKED GLUCOSE TRANSLOCASE HOMOLOG"/>
    <property type="match status" value="1"/>
</dbReference>
<dbReference type="InterPro" id="IPR051401">
    <property type="entry name" value="GtrA_CellWall_Glycosyl"/>
</dbReference>
<feature type="transmembrane region" description="Helical" evidence="6">
    <location>
        <begin position="43"/>
        <end position="63"/>
    </location>
</feature>
<dbReference type="GO" id="GO:0005886">
    <property type="term" value="C:plasma membrane"/>
    <property type="evidence" value="ECO:0007669"/>
    <property type="project" value="TreeGrafter"/>
</dbReference>
<keyword evidence="4 6" id="KW-1133">Transmembrane helix</keyword>